<feature type="compositionally biased region" description="Basic residues" evidence="2">
    <location>
        <begin position="107"/>
        <end position="127"/>
    </location>
</feature>
<evidence type="ECO:0000259" key="3">
    <source>
        <dbReference type="Pfam" id="PF23359"/>
    </source>
</evidence>
<evidence type="ECO:0000256" key="2">
    <source>
        <dbReference type="SAM" id="MobiDB-lite"/>
    </source>
</evidence>
<dbReference type="EMBL" id="CADCSY010000066">
    <property type="protein sequence ID" value="CAA9236951.1"/>
    <property type="molecule type" value="Genomic_DNA"/>
</dbReference>
<reference evidence="4" key="1">
    <citation type="submission" date="2020-02" db="EMBL/GenBank/DDBJ databases">
        <authorList>
            <person name="Meier V. D."/>
        </authorList>
    </citation>
    <scope>NUCLEOTIDE SEQUENCE</scope>
    <source>
        <strain evidence="4">AVDCRST_MAG20</strain>
    </source>
</reference>
<dbReference type="InterPro" id="IPR055370">
    <property type="entry name" value="Lsr2_DNA-bd"/>
</dbReference>
<evidence type="ECO:0000256" key="1">
    <source>
        <dbReference type="ARBA" id="ARBA00023125"/>
    </source>
</evidence>
<accession>A0A6J4HZ20</accession>
<dbReference type="Gene3D" id="4.10.320.10">
    <property type="entry name" value="E3-binding domain"/>
    <property type="match status" value="1"/>
</dbReference>
<dbReference type="GO" id="GO:0003677">
    <property type="term" value="F:DNA binding"/>
    <property type="evidence" value="ECO:0007669"/>
    <property type="project" value="UniProtKB-KW"/>
</dbReference>
<dbReference type="GO" id="GO:0016746">
    <property type="term" value="F:acyltransferase activity"/>
    <property type="evidence" value="ECO:0007669"/>
    <property type="project" value="InterPro"/>
</dbReference>
<proteinExistence type="predicted"/>
<name>A0A6J4HZ20_9ACTN</name>
<keyword evidence="1" id="KW-0238">DNA-binding</keyword>
<organism evidence="4">
    <name type="scientific">uncultured Acidimicrobiales bacterium</name>
    <dbReference type="NCBI Taxonomy" id="310071"/>
    <lineage>
        <taxon>Bacteria</taxon>
        <taxon>Bacillati</taxon>
        <taxon>Actinomycetota</taxon>
        <taxon>Acidimicrobiia</taxon>
        <taxon>Acidimicrobiales</taxon>
        <taxon>environmental samples</taxon>
    </lineage>
</organism>
<feature type="region of interest" description="Disordered" evidence="2">
    <location>
        <begin position="99"/>
        <end position="136"/>
    </location>
</feature>
<evidence type="ECO:0000313" key="4">
    <source>
        <dbReference type="EMBL" id="CAA9236951.1"/>
    </source>
</evidence>
<gene>
    <name evidence="4" type="ORF">AVDCRST_MAG20-1524</name>
</gene>
<protein>
    <recommendedName>
        <fullName evidence="3">Lsr2 DNA-binding domain-containing protein</fullName>
    </recommendedName>
</protein>
<dbReference type="AlphaFoldDB" id="A0A6J4HZ20"/>
<dbReference type="InterPro" id="IPR036625">
    <property type="entry name" value="E3-bd_dom_sf"/>
</dbReference>
<feature type="domain" description="Lsr2 DNA-binding" evidence="3">
    <location>
        <begin position="128"/>
        <end position="163"/>
    </location>
</feature>
<dbReference type="Pfam" id="PF23359">
    <property type="entry name" value="Lsr2_DNA-bd"/>
    <property type="match status" value="1"/>
</dbReference>
<sequence length="170" mass="17942">MARGDCQNVARSWHDKSSFSVGASKQSCGGTVRLQFTIVNGKKSRADMARTTRVVHTCDLHGDDTEATTSVVVTSGKKRIELDVCQAHLDLILGAGRTSARSAGAPAKRRQKGSRRAAAKGTSKAHRAGPSTAAVREWAIRNGHGVSARGRIPADVVAAYSEANRSESSS</sequence>